<comment type="caution">
    <text evidence="1">The sequence shown here is derived from an EMBL/GenBank/DDBJ whole genome shotgun (WGS) entry which is preliminary data.</text>
</comment>
<dbReference type="EMBL" id="BKCJ010003708">
    <property type="protein sequence ID" value="GEU56708.1"/>
    <property type="molecule type" value="Genomic_DNA"/>
</dbReference>
<gene>
    <name evidence="1" type="ORF">Tci_028686</name>
</gene>
<name>A0A6L2L4U9_TANCI</name>
<protein>
    <submittedName>
        <fullName evidence="1">Uncharacterized protein</fullName>
    </submittedName>
</protein>
<reference evidence="1" key="1">
    <citation type="journal article" date="2019" name="Sci. Rep.">
        <title>Draft genome of Tanacetum cinerariifolium, the natural source of mosquito coil.</title>
        <authorList>
            <person name="Yamashiro T."/>
            <person name="Shiraishi A."/>
            <person name="Satake H."/>
            <person name="Nakayama K."/>
        </authorList>
    </citation>
    <scope>NUCLEOTIDE SEQUENCE</scope>
</reference>
<sequence>MASRSFGGPQAELLIDVVMDVDVGCSDDVVVMVWGYCIVLIISHNFPSSMLSTVDAPEINMPHFWHTATYDLTTKTYFFTLDDQIFEVNVDLLREALQITPKVSDHPFVEPPPENEIISFIKKLGYSGPLTKVSNMAINNLYQPWRTFMTMIDVSLSVDHGFIGYLFDDRVILGFDSIMGGLDSVNHVIRLPLEHEISSVLGKDDYSNPSVGTNHVTAFIT</sequence>
<dbReference type="AlphaFoldDB" id="A0A6L2L4U9"/>
<accession>A0A6L2L4U9</accession>
<proteinExistence type="predicted"/>
<organism evidence="1">
    <name type="scientific">Tanacetum cinerariifolium</name>
    <name type="common">Dalmatian daisy</name>
    <name type="synonym">Chrysanthemum cinerariifolium</name>
    <dbReference type="NCBI Taxonomy" id="118510"/>
    <lineage>
        <taxon>Eukaryota</taxon>
        <taxon>Viridiplantae</taxon>
        <taxon>Streptophyta</taxon>
        <taxon>Embryophyta</taxon>
        <taxon>Tracheophyta</taxon>
        <taxon>Spermatophyta</taxon>
        <taxon>Magnoliopsida</taxon>
        <taxon>eudicotyledons</taxon>
        <taxon>Gunneridae</taxon>
        <taxon>Pentapetalae</taxon>
        <taxon>asterids</taxon>
        <taxon>campanulids</taxon>
        <taxon>Asterales</taxon>
        <taxon>Asteraceae</taxon>
        <taxon>Asteroideae</taxon>
        <taxon>Anthemideae</taxon>
        <taxon>Anthemidinae</taxon>
        <taxon>Tanacetum</taxon>
    </lineage>
</organism>
<evidence type="ECO:0000313" key="1">
    <source>
        <dbReference type="EMBL" id="GEU56708.1"/>
    </source>
</evidence>